<reference evidence="2" key="1">
    <citation type="submission" date="2021-04" db="EMBL/GenBank/DDBJ databases">
        <authorList>
            <person name="Tunstrom K."/>
        </authorList>
    </citation>
    <scope>NUCLEOTIDE SEQUENCE</scope>
</reference>
<evidence type="ECO:0000313" key="3">
    <source>
        <dbReference type="Proteomes" id="UP000691718"/>
    </source>
</evidence>
<dbReference type="OrthoDB" id="418748at2759"/>
<dbReference type="AlphaFoldDB" id="A0A8S3WS55"/>
<comment type="caution">
    <text evidence="2">The sequence shown here is derived from an EMBL/GenBank/DDBJ whole genome shotgun (WGS) entry which is preliminary data.</text>
</comment>
<name>A0A8S3WS55_PARAO</name>
<organism evidence="2 3">
    <name type="scientific">Parnassius apollo</name>
    <name type="common">Apollo butterfly</name>
    <name type="synonym">Papilio apollo</name>
    <dbReference type="NCBI Taxonomy" id="110799"/>
    <lineage>
        <taxon>Eukaryota</taxon>
        <taxon>Metazoa</taxon>
        <taxon>Ecdysozoa</taxon>
        <taxon>Arthropoda</taxon>
        <taxon>Hexapoda</taxon>
        <taxon>Insecta</taxon>
        <taxon>Pterygota</taxon>
        <taxon>Neoptera</taxon>
        <taxon>Endopterygota</taxon>
        <taxon>Lepidoptera</taxon>
        <taxon>Glossata</taxon>
        <taxon>Ditrysia</taxon>
        <taxon>Papilionoidea</taxon>
        <taxon>Papilionidae</taxon>
        <taxon>Parnassiinae</taxon>
        <taxon>Parnassini</taxon>
        <taxon>Parnassius</taxon>
        <taxon>Parnassius</taxon>
    </lineage>
</organism>
<proteinExistence type="predicted"/>
<evidence type="ECO:0000256" key="1">
    <source>
        <dbReference type="SAM" id="MobiDB-lite"/>
    </source>
</evidence>
<protein>
    <submittedName>
        <fullName evidence="2">(apollo) hypothetical protein</fullName>
    </submittedName>
</protein>
<dbReference type="Proteomes" id="UP000691718">
    <property type="component" value="Unassembled WGS sequence"/>
</dbReference>
<keyword evidence="3" id="KW-1185">Reference proteome</keyword>
<feature type="region of interest" description="Disordered" evidence="1">
    <location>
        <begin position="1"/>
        <end position="36"/>
    </location>
</feature>
<gene>
    <name evidence="2" type="ORF">PAPOLLO_LOCUS8737</name>
</gene>
<evidence type="ECO:0000313" key="2">
    <source>
        <dbReference type="EMBL" id="CAG4973348.1"/>
    </source>
</evidence>
<dbReference type="EMBL" id="CAJQZP010000637">
    <property type="protein sequence ID" value="CAG4973348.1"/>
    <property type="molecule type" value="Genomic_DNA"/>
</dbReference>
<sequence>MESKRKRYTFSTRATPHNDAHGYRLNPATSMRGLPGPMRARLKTLVPTTKIRFANWNIGTLTGHSTELAAILARRKVAVAFLQETRWKATGAGILGTATS</sequence>
<accession>A0A8S3WS55</accession>